<proteinExistence type="predicted"/>
<feature type="compositionally biased region" description="Basic residues" evidence="1">
    <location>
        <begin position="91"/>
        <end position="103"/>
    </location>
</feature>
<dbReference type="AlphaFoldDB" id="A0A4V6DHJ7"/>
<accession>A0A4V6DHJ7</accession>
<dbReference type="InterPro" id="IPR010730">
    <property type="entry name" value="HET"/>
</dbReference>
<dbReference type="OrthoDB" id="5362512at2759"/>
<comment type="caution">
    <text evidence="3">The sequence shown here is derived from an EMBL/GenBank/DDBJ whole genome shotgun (WGS) entry which is preliminary data.</text>
</comment>
<feature type="region of interest" description="Disordered" evidence="1">
    <location>
        <begin position="91"/>
        <end position="131"/>
    </location>
</feature>
<dbReference type="Pfam" id="PF06985">
    <property type="entry name" value="HET"/>
    <property type="match status" value="1"/>
</dbReference>
<gene>
    <name evidence="3" type="ORF">CTA1_569</name>
</gene>
<organism evidence="3 4">
    <name type="scientific">Colletotrichum tanaceti</name>
    <dbReference type="NCBI Taxonomy" id="1306861"/>
    <lineage>
        <taxon>Eukaryota</taxon>
        <taxon>Fungi</taxon>
        <taxon>Dikarya</taxon>
        <taxon>Ascomycota</taxon>
        <taxon>Pezizomycotina</taxon>
        <taxon>Sordariomycetes</taxon>
        <taxon>Hypocreomycetidae</taxon>
        <taxon>Glomerellales</taxon>
        <taxon>Glomerellaceae</taxon>
        <taxon>Colletotrichum</taxon>
        <taxon>Colletotrichum destructivum species complex</taxon>
    </lineage>
</organism>
<evidence type="ECO:0000256" key="1">
    <source>
        <dbReference type="SAM" id="MobiDB-lite"/>
    </source>
</evidence>
<sequence length="209" mass="22908">MASVYGCAFVTVIAANAGDCSDGFFRRSMDDDDDDDDDDDSVADNRRHVMSVFRSGGEIISFQDEPINARAWTLQELVGGCPAGVGTTCVRKRDRRPTHRPRPKSMVSRAAEGLEIGPVPSEGGPSALTRRGQESATVDLDMESDVDNLRQPATELHFLAHNPLSQRVVWLGLGTHGRGWIPESWVFSCQGTAPNGFRKAKRLSMISFR</sequence>
<reference evidence="3 4" key="1">
    <citation type="journal article" date="2019" name="PLoS ONE">
        <title>Comparative genome analysis indicates high evolutionary potential of pathogenicity genes in Colletotrichum tanaceti.</title>
        <authorList>
            <person name="Lelwala R.V."/>
            <person name="Korhonen P.K."/>
            <person name="Young N.D."/>
            <person name="Scott J.B."/>
            <person name="Ades P.A."/>
            <person name="Gasser R.B."/>
            <person name="Taylor P.W.J."/>
        </authorList>
    </citation>
    <scope>NUCLEOTIDE SEQUENCE [LARGE SCALE GENOMIC DNA]</scope>
    <source>
        <strain evidence="3">BRIP57314</strain>
    </source>
</reference>
<evidence type="ECO:0000313" key="3">
    <source>
        <dbReference type="EMBL" id="TKW50346.1"/>
    </source>
</evidence>
<feature type="domain" description="Heterokaryon incompatibility" evidence="2">
    <location>
        <begin position="1"/>
        <end position="76"/>
    </location>
</feature>
<protein>
    <recommendedName>
        <fullName evidence="2">Heterokaryon incompatibility domain-containing protein</fullName>
    </recommendedName>
</protein>
<evidence type="ECO:0000313" key="4">
    <source>
        <dbReference type="Proteomes" id="UP000310108"/>
    </source>
</evidence>
<keyword evidence="4" id="KW-1185">Reference proteome</keyword>
<dbReference type="Proteomes" id="UP000310108">
    <property type="component" value="Unassembled WGS sequence"/>
</dbReference>
<dbReference type="EMBL" id="PJEX01000409">
    <property type="protein sequence ID" value="TKW50346.1"/>
    <property type="molecule type" value="Genomic_DNA"/>
</dbReference>
<name>A0A4V6DHJ7_9PEZI</name>
<evidence type="ECO:0000259" key="2">
    <source>
        <dbReference type="Pfam" id="PF06985"/>
    </source>
</evidence>